<name>A0A1Y1VYM2_9FUNG</name>
<dbReference type="Gene3D" id="1.10.10.10">
    <property type="entry name" value="Winged helix-like DNA-binding domain superfamily/Winged helix DNA-binding domain"/>
    <property type="match status" value="1"/>
</dbReference>
<dbReference type="GO" id="GO:0006511">
    <property type="term" value="P:ubiquitin-dependent protein catabolic process"/>
    <property type="evidence" value="ECO:0007669"/>
    <property type="project" value="InterPro"/>
</dbReference>
<evidence type="ECO:0000256" key="5">
    <source>
        <dbReference type="RuleBase" id="RU003829"/>
    </source>
</evidence>
<dbReference type="Gene3D" id="3.30.230.130">
    <property type="entry name" value="Cullin, Chain C, Domain 2"/>
    <property type="match status" value="1"/>
</dbReference>
<proteinExistence type="inferred from homology"/>
<dbReference type="InterPro" id="IPR019559">
    <property type="entry name" value="Cullin_neddylation_domain"/>
</dbReference>
<dbReference type="SUPFAM" id="SSF46785">
    <property type="entry name" value="Winged helix' DNA-binding domain"/>
    <property type="match status" value="1"/>
</dbReference>
<gene>
    <name evidence="7" type="ORF">DL89DRAFT_270280</name>
</gene>
<dbReference type="SUPFAM" id="SSF74788">
    <property type="entry name" value="Cullin repeat-like"/>
    <property type="match status" value="1"/>
</dbReference>
<dbReference type="EMBL" id="MCFD01000016">
    <property type="protein sequence ID" value="ORX66361.1"/>
    <property type="molecule type" value="Genomic_DNA"/>
</dbReference>
<sequence>MCLHKFGSELYANLQGECLLYARTQLSEINKEQDETENGTVLTATRQFWTQYTQQLAVIRCVFLYLDRTYVLQTANTPSLWAMGLAVVRQCLEDSGMAVRLARLIVQEIARERDGATVDRAMLRVLTQMLVDLNLYSQYLVPRLIEATREHYERESRRMVGRLVPVQPAGAQNQMDVPLYLDHVKRRLTEETDRTAQYLSASTKSTLLATAVGELIEKHTDHLLATSFDDMLAQDCVADLGNLYTLLESVARLDMLKRHWAGYIKRTGMALVQQPDLDVALVTELLALKQRLDNVLAQSFAGSESLAHALREAFEEFINARRNRPTQLIAKFVDQCMRTGSRMAPDQALDALLDRVMVLFRFIQGKDMFEAFYKRDLAKRLLTNKSASKDAERAMLQRLKQECGAGFTNKLEGMFRDIEASEDLAGKFAGSASAAGIGSMSFHASILAHAFWPTYEPMDLVVPKAAEEAQNAFTEFYGETHQGRNLQWQPMLGTCLLKVEFDEGPKELALSVVQGTVLCLFGEADELSYTEIQQNTSLDDATLQRTLQSLACGKTRVLTKEPKGKNVDSTDRFIFNKAFSSPQARIKISQIQTKGAEKETKDTEERVQFDRMYKVDAAIVRIMKARRTLSYTDLLTEIMAQLKFNASATELKKRIDSLLEREFLERDDNDQSVYKYVA</sequence>
<evidence type="ECO:0000259" key="6">
    <source>
        <dbReference type="PROSITE" id="PS50069"/>
    </source>
</evidence>
<dbReference type="Pfam" id="PF26557">
    <property type="entry name" value="Cullin_AB"/>
    <property type="match status" value="1"/>
</dbReference>
<evidence type="ECO:0000256" key="4">
    <source>
        <dbReference type="PROSITE-ProRule" id="PRU00330"/>
    </source>
</evidence>
<dbReference type="Pfam" id="PF10557">
    <property type="entry name" value="Cullin_Nedd8"/>
    <property type="match status" value="1"/>
</dbReference>
<accession>A0A1Y1VYM2</accession>
<dbReference type="PROSITE" id="PS50069">
    <property type="entry name" value="CULLIN_2"/>
    <property type="match status" value="1"/>
</dbReference>
<evidence type="ECO:0000256" key="3">
    <source>
        <dbReference type="ARBA" id="ARBA00022843"/>
    </source>
</evidence>
<evidence type="ECO:0000256" key="2">
    <source>
        <dbReference type="ARBA" id="ARBA00022499"/>
    </source>
</evidence>
<dbReference type="OrthoDB" id="27073at2759"/>
<dbReference type="SMART" id="SM00182">
    <property type="entry name" value="CULLIN"/>
    <property type="match status" value="1"/>
</dbReference>
<dbReference type="Gene3D" id="1.20.1310.10">
    <property type="entry name" value="Cullin Repeats"/>
    <property type="match status" value="4"/>
</dbReference>
<dbReference type="SMART" id="SM00884">
    <property type="entry name" value="Cullin_Nedd8"/>
    <property type="match status" value="1"/>
</dbReference>
<dbReference type="STRING" id="61395.A0A1Y1VYM2"/>
<dbReference type="InterPro" id="IPR036388">
    <property type="entry name" value="WH-like_DNA-bd_sf"/>
</dbReference>
<dbReference type="RefSeq" id="XP_040740371.1">
    <property type="nucleotide sequence ID" value="XM_040888644.1"/>
</dbReference>
<dbReference type="SUPFAM" id="SSF75632">
    <property type="entry name" value="Cullin homology domain"/>
    <property type="match status" value="1"/>
</dbReference>
<dbReference type="InterPro" id="IPR016158">
    <property type="entry name" value="Cullin_homology"/>
</dbReference>
<dbReference type="Proteomes" id="UP000193922">
    <property type="component" value="Unassembled WGS sequence"/>
</dbReference>
<dbReference type="FunFam" id="1.10.10.10:FF:000050">
    <property type="entry name" value="Cullin 4B"/>
    <property type="match status" value="1"/>
</dbReference>
<dbReference type="FunFam" id="1.20.1310.10:FF:000002">
    <property type="entry name" value="cullin-3 isoform X1"/>
    <property type="match status" value="1"/>
</dbReference>
<keyword evidence="3" id="KW-0832">Ubl conjugation</keyword>
<reference evidence="7 8" key="1">
    <citation type="submission" date="2016-07" db="EMBL/GenBank/DDBJ databases">
        <title>Pervasive Adenine N6-methylation of Active Genes in Fungi.</title>
        <authorList>
            <consortium name="DOE Joint Genome Institute"/>
            <person name="Mondo S.J."/>
            <person name="Dannebaum R.O."/>
            <person name="Kuo R.C."/>
            <person name="Labutti K."/>
            <person name="Haridas S."/>
            <person name="Kuo A."/>
            <person name="Salamov A."/>
            <person name="Ahrendt S.R."/>
            <person name="Lipzen A."/>
            <person name="Sullivan W."/>
            <person name="Andreopoulos W.B."/>
            <person name="Clum A."/>
            <person name="Lindquist E."/>
            <person name="Daum C."/>
            <person name="Ramamoorthy G.K."/>
            <person name="Gryganskyi A."/>
            <person name="Culley D."/>
            <person name="Magnuson J.K."/>
            <person name="James T.Y."/>
            <person name="O'Malley M.A."/>
            <person name="Stajich J.E."/>
            <person name="Spatafora J.W."/>
            <person name="Visel A."/>
            <person name="Grigoriev I.V."/>
        </authorList>
    </citation>
    <scope>NUCLEOTIDE SEQUENCE [LARGE SCALE GENOMIC DNA]</scope>
    <source>
        <strain evidence="7 8">ATCC 12442</strain>
    </source>
</reference>
<dbReference type="InterPro" id="IPR059120">
    <property type="entry name" value="Cullin-like_AB"/>
</dbReference>
<dbReference type="GeneID" id="63805292"/>
<evidence type="ECO:0000313" key="8">
    <source>
        <dbReference type="Proteomes" id="UP000193922"/>
    </source>
</evidence>
<dbReference type="InterPro" id="IPR036390">
    <property type="entry name" value="WH_DNA-bd_sf"/>
</dbReference>
<dbReference type="GO" id="GO:0031625">
    <property type="term" value="F:ubiquitin protein ligase binding"/>
    <property type="evidence" value="ECO:0007669"/>
    <property type="project" value="InterPro"/>
</dbReference>
<dbReference type="InterPro" id="IPR036317">
    <property type="entry name" value="Cullin_homology_sf"/>
</dbReference>
<dbReference type="PANTHER" id="PTHR11932">
    <property type="entry name" value="CULLIN"/>
    <property type="match status" value="1"/>
</dbReference>
<keyword evidence="2" id="KW-1017">Isopeptide bond</keyword>
<evidence type="ECO:0000313" key="7">
    <source>
        <dbReference type="EMBL" id="ORX66361.1"/>
    </source>
</evidence>
<feature type="domain" description="Cullin family profile" evidence="6">
    <location>
        <begin position="324"/>
        <end position="551"/>
    </location>
</feature>
<dbReference type="Pfam" id="PF00888">
    <property type="entry name" value="Cullin"/>
    <property type="match status" value="1"/>
</dbReference>
<comment type="caution">
    <text evidence="7">The sequence shown here is derived from an EMBL/GenBank/DDBJ whole genome shotgun (WGS) entry which is preliminary data.</text>
</comment>
<dbReference type="InterPro" id="IPR001373">
    <property type="entry name" value="Cullin_N"/>
</dbReference>
<evidence type="ECO:0000256" key="1">
    <source>
        <dbReference type="ARBA" id="ARBA00006019"/>
    </source>
</evidence>
<protein>
    <submittedName>
        <fullName evidence="7">Cullin-domain-containing protein</fullName>
    </submittedName>
</protein>
<dbReference type="InterPro" id="IPR045093">
    <property type="entry name" value="Cullin"/>
</dbReference>
<keyword evidence="8" id="KW-1185">Reference proteome</keyword>
<dbReference type="InterPro" id="IPR016159">
    <property type="entry name" value="Cullin_repeat-like_dom_sf"/>
</dbReference>
<dbReference type="AlphaFoldDB" id="A0A1Y1VYM2"/>
<organism evidence="7 8">
    <name type="scientific">Linderina pennispora</name>
    <dbReference type="NCBI Taxonomy" id="61395"/>
    <lineage>
        <taxon>Eukaryota</taxon>
        <taxon>Fungi</taxon>
        <taxon>Fungi incertae sedis</taxon>
        <taxon>Zoopagomycota</taxon>
        <taxon>Kickxellomycotina</taxon>
        <taxon>Kickxellomycetes</taxon>
        <taxon>Kickxellales</taxon>
        <taxon>Kickxellaceae</taxon>
        <taxon>Linderina</taxon>
    </lineage>
</organism>
<comment type="similarity">
    <text evidence="1 4 5">Belongs to the cullin family.</text>
</comment>